<protein>
    <submittedName>
        <fullName evidence="2">Amidohydrolase</fullName>
    </submittedName>
</protein>
<dbReference type="InterPro" id="IPR011059">
    <property type="entry name" value="Metal-dep_hydrolase_composite"/>
</dbReference>
<dbReference type="SUPFAM" id="SSF51556">
    <property type="entry name" value="Metallo-dependent hydrolases"/>
    <property type="match status" value="1"/>
</dbReference>
<keyword evidence="3" id="KW-1185">Reference proteome</keyword>
<feature type="domain" description="Amidohydrolase 3" evidence="1">
    <location>
        <begin position="72"/>
        <end position="538"/>
    </location>
</feature>
<dbReference type="InterPro" id="IPR032466">
    <property type="entry name" value="Metal_Hydrolase"/>
</dbReference>
<dbReference type="Gene3D" id="3.10.310.70">
    <property type="match status" value="1"/>
</dbReference>
<evidence type="ECO:0000313" key="2">
    <source>
        <dbReference type="EMBL" id="MBC5845614.1"/>
    </source>
</evidence>
<organism evidence="2 3">
    <name type="scientific">Flavobacterium muglaense</name>
    <dbReference type="NCBI Taxonomy" id="2764716"/>
    <lineage>
        <taxon>Bacteria</taxon>
        <taxon>Pseudomonadati</taxon>
        <taxon>Bacteroidota</taxon>
        <taxon>Flavobacteriia</taxon>
        <taxon>Flavobacteriales</taxon>
        <taxon>Flavobacteriaceae</taxon>
        <taxon>Flavobacterium</taxon>
    </lineage>
</organism>
<dbReference type="GO" id="GO:0016810">
    <property type="term" value="F:hydrolase activity, acting on carbon-nitrogen (but not peptide) bonds"/>
    <property type="evidence" value="ECO:0007669"/>
    <property type="project" value="InterPro"/>
</dbReference>
<sequence length="541" mass="60355">MKRLLLIGVLFSLSSCLKNLKTSVDLIVTDATIYQVDSTFAQATAMAIKEGKIVAIGTDKEILEKYSASENIEAKGKFIYPGLFDAHCHFYGFGLSLQEVDLRGTKSMDEVIVRIQEFQKVKKASFIVGNGWDQNDWKVKEFPSKALLDKYFPDTPVVLNRVDGHAIVVNSKVLALAGITKYTKVEGGQIEIKNGEPTGILVDNPMELVFKIIPKPSRKTQIAALLDAEKVMFDYGLTTVNDAGLDPDIINLMDSLQKVKLMKLNVYAMITANQKNIDMYLKKGIYKTDYLDVRSFKMYGDGALGSRGACLHKGYSDMPKQFGAFLASIDQFKSVAQQISKSEFQLNSHAIGDSANTVLLKIYKDALTGKNDRRWKIEHAQVLREQDFDYFKLGIIPSVQPTHATSDMYWAADRLGKDRLKNSYAYKKLLDKAGVIALGTDFPVEEVNPMLTFHAAVARKDSKGYPKGGFQMENALSREEALKGMTIWAAYSNFEEKEKGSLEVGKWADFVIFDKDIMKMRASDILEAKASGCYAKGVKVK</sequence>
<dbReference type="PROSITE" id="PS51257">
    <property type="entry name" value="PROKAR_LIPOPROTEIN"/>
    <property type="match status" value="1"/>
</dbReference>
<comment type="caution">
    <text evidence="2">The sequence shown here is derived from an EMBL/GenBank/DDBJ whole genome shotgun (WGS) entry which is preliminary data.</text>
</comment>
<evidence type="ECO:0000259" key="1">
    <source>
        <dbReference type="Pfam" id="PF07969"/>
    </source>
</evidence>
<dbReference type="Gene3D" id="2.30.40.10">
    <property type="entry name" value="Urease, subunit C, domain 1"/>
    <property type="match status" value="1"/>
</dbReference>
<dbReference type="Proteomes" id="UP000641454">
    <property type="component" value="Unassembled WGS sequence"/>
</dbReference>
<dbReference type="Gene3D" id="3.20.20.140">
    <property type="entry name" value="Metal-dependent hydrolases"/>
    <property type="match status" value="1"/>
</dbReference>
<dbReference type="SUPFAM" id="SSF51338">
    <property type="entry name" value="Composite domain of metallo-dependent hydrolases"/>
    <property type="match status" value="1"/>
</dbReference>
<accession>A0A923N2V2</accession>
<dbReference type="RefSeq" id="WP_187020424.1">
    <property type="nucleotide sequence ID" value="NZ_JACRUK010000047.1"/>
</dbReference>
<dbReference type="InterPro" id="IPR033932">
    <property type="entry name" value="YtcJ-like"/>
</dbReference>
<evidence type="ECO:0000313" key="3">
    <source>
        <dbReference type="Proteomes" id="UP000641454"/>
    </source>
</evidence>
<reference evidence="2 3" key="1">
    <citation type="submission" date="2020-08" db="EMBL/GenBank/DDBJ databases">
        <title>Description of novel Flavobacterium F-392 isolate.</title>
        <authorList>
            <person name="Saticioglu I.B."/>
            <person name="Duman M."/>
            <person name="Altun S."/>
        </authorList>
    </citation>
    <scope>NUCLEOTIDE SEQUENCE [LARGE SCALE GENOMIC DNA]</scope>
    <source>
        <strain evidence="2 3">F-392</strain>
    </source>
</reference>
<dbReference type="AlphaFoldDB" id="A0A923N2V2"/>
<dbReference type="Pfam" id="PF07969">
    <property type="entry name" value="Amidohydro_3"/>
    <property type="match status" value="1"/>
</dbReference>
<dbReference type="EMBL" id="JACRUL010000045">
    <property type="protein sequence ID" value="MBC5845614.1"/>
    <property type="molecule type" value="Genomic_DNA"/>
</dbReference>
<dbReference type="CDD" id="cd01300">
    <property type="entry name" value="YtcJ_like"/>
    <property type="match status" value="1"/>
</dbReference>
<dbReference type="PANTHER" id="PTHR22642:SF2">
    <property type="entry name" value="PROTEIN LONG AFTER FAR-RED 3"/>
    <property type="match status" value="1"/>
</dbReference>
<dbReference type="PANTHER" id="PTHR22642">
    <property type="entry name" value="IMIDAZOLONEPROPIONASE"/>
    <property type="match status" value="1"/>
</dbReference>
<proteinExistence type="predicted"/>
<gene>
    <name evidence="2" type="ORF">H8R25_14370</name>
</gene>
<name>A0A923N2V2_9FLAO</name>
<dbReference type="InterPro" id="IPR013108">
    <property type="entry name" value="Amidohydro_3"/>
</dbReference>